<accession>A0A7X6GW40</accession>
<keyword evidence="1" id="KW-0812">Transmembrane</keyword>
<organism evidence="3 4">
    <name type="scientific">Roseicyclus persicicus</name>
    <dbReference type="NCBI Taxonomy" id="2650661"/>
    <lineage>
        <taxon>Bacteria</taxon>
        <taxon>Pseudomonadati</taxon>
        <taxon>Pseudomonadota</taxon>
        <taxon>Alphaproteobacteria</taxon>
        <taxon>Rhodobacterales</taxon>
        <taxon>Roseobacteraceae</taxon>
        <taxon>Roseicyclus</taxon>
    </lineage>
</organism>
<dbReference type="EMBL" id="JAAZQQ010000001">
    <property type="protein sequence ID" value="NKX43398.1"/>
    <property type="molecule type" value="Genomic_DNA"/>
</dbReference>
<protein>
    <submittedName>
        <fullName evidence="3">Pilus assembly protein</fullName>
    </submittedName>
</protein>
<feature type="transmembrane region" description="Helical" evidence="1">
    <location>
        <begin position="33"/>
        <end position="52"/>
    </location>
</feature>
<evidence type="ECO:0000259" key="2">
    <source>
        <dbReference type="PROSITE" id="PS50234"/>
    </source>
</evidence>
<name>A0A7X6GW40_9RHOB</name>
<proteinExistence type="predicted"/>
<evidence type="ECO:0000313" key="4">
    <source>
        <dbReference type="Proteomes" id="UP000526408"/>
    </source>
</evidence>
<evidence type="ECO:0000313" key="3">
    <source>
        <dbReference type="EMBL" id="NKX43398.1"/>
    </source>
</evidence>
<dbReference type="InterPro" id="IPR028087">
    <property type="entry name" value="Tad_N"/>
</dbReference>
<dbReference type="Pfam" id="PF13400">
    <property type="entry name" value="Tad"/>
    <property type="match status" value="1"/>
</dbReference>
<evidence type="ECO:0000256" key="1">
    <source>
        <dbReference type="SAM" id="Phobius"/>
    </source>
</evidence>
<dbReference type="SUPFAM" id="SSF53300">
    <property type="entry name" value="vWA-like"/>
    <property type="match status" value="1"/>
</dbReference>
<dbReference type="Proteomes" id="UP000526408">
    <property type="component" value="Unassembled WGS sequence"/>
</dbReference>
<dbReference type="AlphaFoldDB" id="A0A7X6GW40"/>
<dbReference type="InterPro" id="IPR002035">
    <property type="entry name" value="VWF_A"/>
</dbReference>
<dbReference type="Gene3D" id="3.40.50.410">
    <property type="entry name" value="von Willebrand factor, type A domain"/>
    <property type="match status" value="1"/>
</dbReference>
<gene>
    <name evidence="3" type="ORF">HCU73_02255</name>
</gene>
<keyword evidence="1" id="KW-1133">Transmembrane helix</keyword>
<keyword evidence="4" id="KW-1185">Reference proteome</keyword>
<dbReference type="PROSITE" id="PS50234">
    <property type="entry name" value="VWFA"/>
    <property type="match status" value="1"/>
</dbReference>
<reference evidence="3 4" key="1">
    <citation type="submission" date="2020-04" db="EMBL/GenBank/DDBJ databases">
        <authorList>
            <person name="Yoon J."/>
        </authorList>
    </citation>
    <scope>NUCLEOTIDE SEQUENCE [LARGE SCALE GENOMIC DNA]</scope>
    <source>
        <strain evidence="3 4">KMU-115</strain>
    </source>
</reference>
<comment type="caution">
    <text evidence="3">The sequence shown here is derived from an EMBL/GenBank/DDBJ whole genome shotgun (WGS) entry which is preliminary data.</text>
</comment>
<dbReference type="InterPro" id="IPR036465">
    <property type="entry name" value="vWFA_dom_sf"/>
</dbReference>
<dbReference type="RefSeq" id="WP_168621768.1">
    <property type="nucleotide sequence ID" value="NZ_JAAZQQ010000001.1"/>
</dbReference>
<keyword evidence="1" id="KW-0472">Membrane</keyword>
<feature type="domain" description="VWFA" evidence="2">
    <location>
        <begin position="152"/>
        <end position="387"/>
    </location>
</feature>
<sequence>MRHTAVRARSTAFALRAMHRLPRRFLRREDGTVTVFSVIVFVLMVGVGGIAVDVMRYETQRAQLQYTLDRAVLAAASLSQTLEPEDVVRNYFETAGLADYRLRVQVEEGINFRRVSAQAEMELQTLFMSLFGQRVLTSPAAGAAEERVRNIEVSMVLDISGSMGSSNRMTNLKPAARDFVTSILAANDNPNNDQLVSVSIVPYNGHVNVGTRLSSVFALTNEHSYSRCSRFYWDDFTVSGLDPTVPIQRMVHFDISTNNWVDPIPNPRCPTNDYGAILPWSNSEAELHAVINSFNPGGTTAIDAGMRWAVALLDPLARPALSGLVSDGHVHPDFDGRPAAYGDGETLKIVVLMTDGANTEQYDVAEQYRSGPSPFWRDPDDGDFSVYYAQWNLYWQEDNDTWRSTPDGGPNNNAVRLDYADLWNHIPVREVEEDLFHRDAWEEHDNRDSSVNLWRRSTIQAMGDLYEYWDIVDQYVWDDEGDRRLRRMCDVAHASGIVVFSISFEAPSRGQSVMRYCASSDAHYYDVEGIDISNAFASIARTINQLRLIQ</sequence>